<organism evidence="3">
    <name type="scientific">Drosophila sechellia</name>
    <name type="common">Fruit fly</name>
    <dbReference type="NCBI Taxonomy" id="7238"/>
    <lineage>
        <taxon>Eukaryota</taxon>
        <taxon>Metazoa</taxon>
        <taxon>Ecdysozoa</taxon>
        <taxon>Arthropoda</taxon>
        <taxon>Hexapoda</taxon>
        <taxon>Insecta</taxon>
        <taxon>Pterygota</taxon>
        <taxon>Neoptera</taxon>
        <taxon>Endopterygota</taxon>
        <taxon>Diptera</taxon>
        <taxon>Brachycera</taxon>
        <taxon>Muscomorpha</taxon>
        <taxon>Ephydroidea</taxon>
        <taxon>Drosophilidae</taxon>
        <taxon>Drosophila</taxon>
        <taxon>Sophophora</taxon>
    </lineage>
</organism>
<accession>B4HWX5</accession>
<name>B4HWX5_DROSE</name>
<protein>
    <submittedName>
        <fullName evidence="2">GM11325</fullName>
    </submittedName>
</protein>
<gene>
    <name evidence="2" type="primary">Dsec\GM11325</name>
    <name evidence="2" type="ORF">Dsec_GM11325</name>
</gene>
<dbReference type="Proteomes" id="UP000001292">
    <property type="component" value="Unassembled WGS sequence"/>
</dbReference>
<evidence type="ECO:0000313" key="3">
    <source>
        <dbReference type="Proteomes" id="UP000001292"/>
    </source>
</evidence>
<keyword evidence="3" id="KW-1185">Reference proteome</keyword>
<feature type="region of interest" description="Disordered" evidence="1">
    <location>
        <begin position="1"/>
        <end position="21"/>
    </location>
</feature>
<dbReference type="PhylomeDB" id="B4HWX5"/>
<dbReference type="HOGENOM" id="CLU_1205886_0_0_1"/>
<proteinExistence type="predicted"/>
<sequence length="230" mass="25349">MPMETEIVALGSQRPRNGRRMGGKELWTMADEPDSSRTPRFQLTSPRTKSRHGAFIVCRSNSCHCNSPECPAVQRVFGIRQDTMSKMHTANNTKDQIGKKWDSMWAEQRNLDALTSAPLGINFAEGVAQGHGQILDVANIAVGHKRAVGQKSLAGCARHQLLIESGQCDAETQLLALHQKADDQLPVGARPVQVILRTGNVNPIIRPGYGLREGLLSRALDTDDEQEEQY</sequence>
<dbReference type="EMBL" id="CH480818">
    <property type="protein sequence ID" value="EDW52520.1"/>
    <property type="molecule type" value="Genomic_DNA"/>
</dbReference>
<evidence type="ECO:0000256" key="1">
    <source>
        <dbReference type="SAM" id="MobiDB-lite"/>
    </source>
</evidence>
<reference evidence="2 3" key="1">
    <citation type="journal article" date="2007" name="Nature">
        <title>Evolution of genes and genomes on the Drosophila phylogeny.</title>
        <authorList>
            <consortium name="Drosophila 12 Genomes Consortium"/>
            <person name="Clark A.G."/>
            <person name="Eisen M.B."/>
            <person name="Smith D.R."/>
            <person name="Bergman C.M."/>
            <person name="Oliver B."/>
            <person name="Markow T.A."/>
            <person name="Kaufman T.C."/>
            <person name="Kellis M."/>
            <person name="Gelbart W."/>
            <person name="Iyer V.N."/>
            <person name="Pollard D.A."/>
            <person name="Sackton T.B."/>
            <person name="Larracuente A.M."/>
            <person name="Singh N.D."/>
            <person name="Abad J.P."/>
            <person name="Abt D.N."/>
            <person name="Adryan B."/>
            <person name="Aguade M."/>
            <person name="Akashi H."/>
            <person name="Anderson W.W."/>
            <person name="Aquadro C.F."/>
            <person name="Ardell D.H."/>
            <person name="Arguello R."/>
            <person name="Artieri C.G."/>
            <person name="Barbash D.A."/>
            <person name="Barker D."/>
            <person name="Barsanti P."/>
            <person name="Batterham P."/>
            <person name="Batzoglou S."/>
            <person name="Begun D."/>
            <person name="Bhutkar A."/>
            <person name="Blanco E."/>
            <person name="Bosak S.A."/>
            <person name="Bradley R.K."/>
            <person name="Brand A.D."/>
            <person name="Brent M.R."/>
            <person name="Brooks A.N."/>
            <person name="Brown R.H."/>
            <person name="Butlin R.K."/>
            <person name="Caggese C."/>
            <person name="Calvi B.R."/>
            <person name="Bernardo de Carvalho A."/>
            <person name="Caspi A."/>
            <person name="Castrezana S."/>
            <person name="Celniker S.E."/>
            <person name="Chang J.L."/>
            <person name="Chapple C."/>
            <person name="Chatterji S."/>
            <person name="Chinwalla A."/>
            <person name="Civetta A."/>
            <person name="Clifton S.W."/>
            <person name="Comeron J.M."/>
            <person name="Costello J.C."/>
            <person name="Coyne J.A."/>
            <person name="Daub J."/>
            <person name="David R.G."/>
            <person name="Delcher A.L."/>
            <person name="Delehaunty K."/>
            <person name="Do C.B."/>
            <person name="Ebling H."/>
            <person name="Edwards K."/>
            <person name="Eickbush T."/>
            <person name="Evans J.D."/>
            <person name="Filipski A."/>
            <person name="Findeiss S."/>
            <person name="Freyhult E."/>
            <person name="Fulton L."/>
            <person name="Fulton R."/>
            <person name="Garcia A.C."/>
            <person name="Gardiner A."/>
            <person name="Garfield D.A."/>
            <person name="Garvin B.E."/>
            <person name="Gibson G."/>
            <person name="Gilbert D."/>
            <person name="Gnerre S."/>
            <person name="Godfrey J."/>
            <person name="Good R."/>
            <person name="Gotea V."/>
            <person name="Gravely B."/>
            <person name="Greenberg A.J."/>
            <person name="Griffiths-Jones S."/>
            <person name="Gross S."/>
            <person name="Guigo R."/>
            <person name="Gustafson E.A."/>
            <person name="Haerty W."/>
            <person name="Hahn M.W."/>
            <person name="Halligan D.L."/>
            <person name="Halpern A.L."/>
            <person name="Halter G.M."/>
            <person name="Han M.V."/>
            <person name="Heger A."/>
            <person name="Hillier L."/>
            <person name="Hinrichs A.S."/>
            <person name="Holmes I."/>
            <person name="Hoskins R.A."/>
            <person name="Hubisz M.J."/>
            <person name="Hultmark D."/>
            <person name="Huntley M.A."/>
            <person name="Jaffe D.B."/>
            <person name="Jagadeeshan S."/>
            <person name="Jeck W.R."/>
            <person name="Johnson J."/>
            <person name="Jones C.D."/>
            <person name="Jordan W.C."/>
            <person name="Karpen G.H."/>
            <person name="Kataoka E."/>
            <person name="Keightley P.D."/>
            <person name="Kheradpour P."/>
            <person name="Kirkness E.F."/>
            <person name="Koerich L.B."/>
            <person name="Kristiansen K."/>
            <person name="Kudrna D."/>
            <person name="Kulathinal R.J."/>
            <person name="Kumar S."/>
            <person name="Kwok R."/>
            <person name="Lander E."/>
            <person name="Langley C.H."/>
            <person name="Lapoint R."/>
            <person name="Lazzaro B.P."/>
            <person name="Lee S.J."/>
            <person name="Levesque L."/>
            <person name="Li R."/>
            <person name="Lin C.F."/>
            <person name="Lin M.F."/>
            <person name="Lindblad-Toh K."/>
            <person name="Llopart A."/>
            <person name="Long M."/>
            <person name="Low L."/>
            <person name="Lozovsky E."/>
            <person name="Lu J."/>
            <person name="Luo M."/>
            <person name="Machado C.A."/>
            <person name="Makalowski W."/>
            <person name="Marzo M."/>
            <person name="Matsuda M."/>
            <person name="Matzkin L."/>
            <person name="McAllister B."/>
            <person name="McBride C.S."/>
            <person name="McKernan B."/>
            <person name="McKernan K."/>
            <person name="Mendez-Lago M."/>
            <person name="Minx P."/>
            <person name="Mollenhauer M.U."/>
            <person name="Montooth K."/>
            <person name="Mount S.M."/>
            <person name="Mu X."/>
            <person name="Myers E."/>
            <person name="Negre B."/>
            <person name="Newfeld S."/>
            <person name="Nielsen R."/>
            <person name="Noor M.A."/>
            <person name="O'Grady P."/>
            <person name="Pachter L."/>
            <person name="Papaceit M."/>
            <person name="Parisi M.J."/>
            <person name="Parisi M."/>
            <person name="Parts L."/>
            <person name="Pedersen J.S."/>
            <person name="Pesole G."/>
            <person name="Phillippy A.M."/>
            <person name="Ponting C.P."/>
            <person name="Pop M."/>
            <person name="Porcelli D."/>
            <person name="Powell J.R."/>
            <person name="Prohaska S."/>
            <person name="Pruitt K."/>
            <person name="Puig M."/>
            <person name="Quesneville H."/>
            <person name="Ram K.R."/>
            <person name="Rand D."/>
            <person name="Rasmussen M.D."/>
            <person name="Reed L.K."/>
            <person name="Reenan R."/>
            <person name="Reily A."/>
            <person name="Remington K.A."/>
            <person name="Rieger T.T."/>
            <person name="Ritchie M.G."/>
            <person name="Robin C."/>
            <person name="Rogers Y.H."/>
            <person name="Rohde C."/>
            <person name="Rozas J."/>
            <person name="Rubenfield M.J."/>
            <person name="Ruiz A."/>
            <person name="Russo S."/>
            <person name="Salzberg S.L."/>
            <person name="Sanchez-Gracia A."/>
            <person name="Saranga D.J."/>
            <person name="Sato H."/>
            <person name="Schaeffer S.W."/>
            <person name="Schatz M.C."/>
            <person name="Schlenke T."/>
            <person name="Schwartz R."/>
            <person name="Segarra C."/>
            <person name="Singh R.S."/>
            <person name="Sirot L."/>
            <person name="Sirota M."/>
            <person name="Sisneros N.B."/>
            <person name="Smith C.D."/>
            <person name="Smith T.F."/>
            <person name="Spieth J."/>
            <person name="Stage D.E."/>
            <person name="Stark A."/>
            <person name="Stephan W."/>
            <person name="Strausberg R.L."/>
            <person name="Strempel S."/>
            <person name="Sturgill D."/>
            <person name="Sutton G."/>
            <person name="Sutton G.G."/>
            <person name="Tao W."/>
            <person name="Teichmann S."/>
            <person name="Tobari Y.N."/>
            <person name="Tomimura Y."/>
            <person name="Tsolas J.M."/>
            <person name="Valente V.L."/>
            <person name="Venter E."/>
            <person name="Venter J.C."/>
            <person name="Vicario S."/>
            <person name="Vieira F.G."/>
            <person name="Vilella A.J."/>
            <person name="Villasante A."/>
            <person name="Walenz B."/>
            <person name="Wang J."/>
            <person name="Wasserman M."/>
            <person name="Watts T."/>
            <person name="Wilson D."/>
            <person name="Wilson R.K."/>
            <person name="Wing R.A."/>
            <person name="Wolfner M.F."/>
            <person name="Wong A."/>
            <person name="Wong G.K."/>
            <person name="Wu C.I."/>
            <person name="Wu G."/>
            <person name="Yamamoto D."/>
            <person name="Yang H.P."/>
            <person name="Yang S.P."/>
            <person name="Yorke J.A."/>
            <person name="Yoshida K."/>
            <person name="Zdobnov E."/>
            <person name="Zhang P."/>
            <person name="Zhang Y."/>
            <person name="Zimin A.V."/>
            <person name="Baldwin J."/>
            <person name="Abdouelleil A."/>
            <person name="Abdulkadir J."/>
            <person name="Abebe A."/>
            <person name="Abera B."/>
            <person name="Abreu J."/>
            <person name="Acer S.C."/>
            <person name="Aftuck L."/>
            <person name="Alexander A."/>
            <person name="An P."/>
            <person name="Anderson E."/>
            <person name="Anderson S."/>
            <person name="Arachi H."/>
            <person name="Azer M."/>
            <person name="Bachantsang P."/>
            <person name="Barry A."/>
            <person name="Bayul T."/>
            <person name="Berlin A."/>
            <person name="Bessette D."/>
            <person name="Bloom T."/>
            <person name="Blye J."/>
            <person name="Boguslavskiy L."/>
            <person name="Bonnet C."/>
            <person name="Boukhgalter B."/>
            <person name="Bourzgui I."/>
            <person name="Brown A."/>
            <person name="Cahill P."/>
            <person name="Channer S."/>
            <person name="Cheshatsang Y."/>
            <person name="Chuda L."/>
            <person name="Citroen M."/>
            <person name="Collymore A."/>
            <person name="Cooke P."/>
            <person name="Costello M."/>
            <person name="D'Aco K."/>
            <person name="Daza R."/>
            <person name="De Haan G."/>
            <person name="DeGray S."/>
            <person name="DeMaso C."/>
            <person name="Dhargay N."/>
            <person name="Dooley K."/>
            <person name="Dooley E."/>
            <person name="Doricent M."/>
            <person name="Dorje P."/>
            <person name="Dorjee K."/>
            <person name="Dupes A."/>
            <person name="Elong R."/>
            <person name="Falk J."/>
            <person name="Farina A."/>
            <person name="Faro S."/>
            <person name="Ferguson D."/>
            <person name="Fisher S."/>
            <person name="Foley C.D."/>
            <person name="Franke A."/>
            <person name="Friedrich D."/>
            <person name="Gadbois L."/>
            <person name="Gearin G."/>
            <person name="Gearin C.R."/>
            <person name="Giannoukos G."/>
            <person name="Goode T."/>
            <person name="Graham J."/>
            <person name="Grandbois E."/>
            <person name="Grewal S."/>
            <person name="Gyaltsen K."/>
            <person name="Hafez N."/>
            <person name="Hagos B."/>
            <person name="Hall J."/>
            <person name="Henson C."/>
            <person name="Hollinger A."/>
            <person name="Honan T."/>
            <person name="Huard M.D."/>
            <person name="Hughes L."/>
            <person name="Hurhula B."/>
            <person name="Husby M.E."/>
            <person name="Kamat A."/>
            <person name="Kanga B."/>
            <person name="Kashin S."/>
            <person name="Khazanovich D."/>
            <person name="Kisner P."/>
            <person name="Lance K."/>
            <person name="Lara M."/>
            <person name="Lee W."/>
            <person name="Lennon N."/>
            <person name="Letendre F."/>
            <person name="LeVine R."/>
            <person name="Lipovsky A."/>
            <person name="Liu X."/>
            <person name="Liu J."/>
            <person name="Liu S."/>
            <person name="Lokyitsang T."/>
            <person name="Lokyitsang Y."/>
            <person name="Lubonja R."/>
            <person name="Lui A."/>
            <person name="MacDonald P."/>
            <person name="Magnisalis V."/>
            <person name="Maru K."/>
            <person name="Matthews C."/>
            <person name="McCusker W."/>
            <person name="McDonough S."/>
            <person name="Mehta T."/>
            <person name="Meldrim J."/>
            <person name="Meneus L."/>
            <person name="Mihai O."/>
            <person name="Mihalev A."/>
            <person name="Mihova T."/>
            <person name="Mittelman R."/>
            <person name="Mlenga V."/>
            <person name="Montmayeur A."/>
            <person name="Mulrain L."/>
            <person name="Navidi A."/>
            <person name="Naylor J."/>
            <person name="Negash T."/>
            <person name="Nguyen T."/>
            <person name="Nguyen N."/>
            <person name="Nicol R."/>
            <person name="Norbu C."/>
            <person name="Norbu N."/>
            <person name="Novod N."/>
            <person name="O'Neill B."/>
            <person name="Osman S."/>
            <person name="Markiewicz E."/>
            <person name="Oyono O.L."/>
            <person name="Patti C."/>
            <person name="Phunkhang P."/>
            <person name="Pierre F."/>
            <person name="Priest M."/>
            <person name="Raghuraman S."/>
            <person name="Rege F."/>
            <person name="Reyes R."/>
            <person name="Rise C."/>
            <person name="Rogov P."/>
            <person name="Ross K."/>
            <person name="Ryan E."/>
            <person name="Settipalli S."/>
            <person name="Shea T."/>
            <person name="Sherpa N."/>
            <person name="Shi L."/>
            <person name="Shih D."/>
            <person name="Sparrow T."/>
            <person name="Spaulding J."/>
            <person name="Stalker J."/>
            <person name="Stange-Thomann N."/>
            <person name="Stavropoulos S."/>
            <person name="Stone C."/>
            <person name="Strader C."/>
            <person name="Tesfaye S."/>
            <person name="Thomson T."/>
            <person name="Thoulutsang Y."/>
            <person name="Thoulutsang D."/>
            <person name="Topham K."/>
            <person name="Topping I."/>
            <person name="Tsamla T."/>
            <person name="Vassiliev H."/>
            <person name="Vo A."/>
            <person name="Wangchuk T."/>
            <person name="Wangdi T."/>
            <person name="Weiand M."/>
            <person name="Wilkinson J."/>
            <person name="Wilson A."/>
            <person name="Yadav S."/>
            <person name="Young G."/>
            <person name="Yu Q."/>
            <person name="Zembek L."/>
            <person name="Zhong D."/>
            <person name="Zimmer A."/>
            <person name="Zwirko Z."/>
            <person name="Jaffe D.B."/>
            <person name="Alvarez P."/>
            <person name="Brockman W."/>
            <person name="Butler J."/>
            <person name="Chin C."/>
            <person name="Gnerre S."/>
            <person name="Grabherr M."/>
            <person name="Kleber M."/>
            <person name="Mauceli E."/>
            <person name="MacCallum I."/>
        </authorList>
    </citation>
    <scope>NUCLEOTIDE SEQUENCE [LARGE SCALE GENOMIC DNA]</scope>
    <source>
        <strain evidence="3">Rob3c / Tucson 14021-0248.25</strain>
    </source>
</reference>
<dbReference type="AlphaFoldDB" id="B4HWX5"/>
<evidence type="ECO:0000313" key="2">
    <source>
        <dbReference type="EMBL" id="EDW52520.1"/>
    </source>
</evidence>